<organism evidence="2 3">
    <name type="scientific">Gigaspora rosea</name>
    <dbReference type="NCBI Taxonomy" id="44941"/>
    <lineage>
        <taxon>Eukaryota</taxon>
        <taxon>Fungi</taxon>
        <taxon>Fungi incertae sedis</taxon>
        <taxon>Mucoromycota</taxon>
        <taxon>Glomeromycotina</taxon>
        <taxon>Glomeromycetes</taxon>
        <taxon>Diversisporales</taxon>
        <taxon>Gigasporaceae</taxon>
        <taxon>Gigaspora</taxon>
    </lineage>
</organism>
<dbReference type="Proteomes" id="UP000266673">
    <property type="component" value="Unassembled WGS sequence"/>
</dbReference>
<dbReference type="AlphaFoldDB" id="A0A397UPF0"/>
<accession>A0A397UPF0</accession>
<name>A0A397UPF0_9GLOM</name>
<reference evidence="2 3" key="1">
    <citation type="submission" date="2018-06" db="EMBL/GenBank/DDBJ databases">
        <title>Comparative genomics reveals the genomic features of Rhizophagus irregularis, R. cerebriforme, R. diaphanum and Gigaspora rosea, and their symbiotic lifestyle signature.</title>
        <authorList>
            <person name="Morin E."/>
            <person name="San Clemente H."/>
            <person name="Chen E.C.H."/>
            <person name="De La Providencia I."/>
            <person name="Hainaut M."/>
            <person name="Kuo A."/>
            <person name="Kohler A."/>
            <person name="Murat C."/>
            <person name="Tang N."/>
            <person name="Roy S."/>
            <person name="Loubradou J."/>
            <person name="Henrissat B."/>
            <person name="Grigoriev I.V."/>
            <person name="Corradi N."/>
            <person name="Roux C."/>
            <person name="Martin F.M."/>
        </authorList>
    </citation>
    <scope>NUCLEOTIDE SEQUENCE [LARGE SCALE GENOMIC DNA]</scope>
    <source>
        <strain evidence="2 3">DAOM 194757</strain>
    </source>
</reference>
<feature type="region of interest" description="Disordered" evidence="1">
    <location>
        <begin position="1"/>
        <end position="22"/>
    </location>
</feature>
<evidence type="ECO:0000313" key="3">
    <source>
        <dbReference type="Proteomes" id="UP000266673"/>
    </source>
</evidence>
<dbReference type="OrthoDB" id="10426189at2759"/>
<feature type="compositionally biased region" description="Basic and acidic residues" evidence="1">
    <location>
        <begin position="1"/>
        <end position="11"/>
    </location>
</feature>
<sequence>MKEKTKVKDIPEGPGKGNIRRSKCDEDEKKAFEYEVDFEDNVRMMCVERINKGVESIERNDAVMTCKMNVDIEKVKERMNATHKIESVNKFDEIDLETAKLEVGDVSKDKGKDANVAETADEAGENGTISDLLCSYWLCCMCIGILKLWGRSFWDLTDDIDKSNALGICGVGGVPDDTPVQKDYKASSFNYIKMNPILIV</sequence>
<comment type="caution">
    <text evidence="2">The sequence shown here is derived from an EMBL/GenBank/DDBJ whole genome shotgun (WGS) entry which is preliminary data.</text>
</comment>
<gene>
    <name evidence="2" type="ORF">C2G38_2204214</name>
</gene>
<dbReference type="EMBL" id="QKWP01001168">
    <property type="protein sequence ID" value="RIB11148.1"/>
    <property type="molecule type" value="Genomic_DNA"/>
</dbReference>
<evidence type="ECO:0000313" key="2">
    <source>
        <dbReference type="EMBL" id="RIB11148.1"/>
    </source>
</evidence>
<protein>
    <submittedName>
        <fullName evidence="2">Uncharacterized protein</fullName>
    </submittedName>
</protein>
<evidence type="ECO:0000256" key="1">
    <source>
        <dbReference type="SAM" id="MobiDB-lite"/>
    </source>
</evidence>
<keyword evidence="3" id="KW-1185">Reference proteome</keyword>
<proteinExistence type="predicted"/>